<evidence type="ECO:0000256" key="1">
    <source>
        <dbReference type="SAM" id="MobiDB-lite"/>
    </source>
</evidence>
<dbReference type="PANTHER" id="PTHR40465">
    <property type="entry name" value="CHROMOSOME 1, WHOLE GENOME SHOTGUN SEQUENCE"/>
    <property type="match status" value="1"/>
</dbReference>
<keyword evidence="2" id="KW-0812">Transmembrane</keyword>
<feature type="transmembrane region" description="Helical" evidence="2">
    <location>
        <begin position="137"/>
        <end position="159"/>
    </location>
</feature>
<feature type="transmembrane region" description="Helical" evidence="2">
    <location>
        <begin position="72"/>
        <end position="90"/>
    </location>
</feature>
<reference evidence="4" key="1">
    <citation type="submission" date="2023-03" db="EMBL/GenBank/DDBJ databases">
        <title>Massive genome expansion in bonnet fungi (Mycena s.s.) driven by repeated elements and novel gene families across ecological guilds.</title>
        <authorList>
            <consortium name="Lawrence Berkeley National Laboratory"/>
            <person name="Harder C.B."/>
            <person name="Miyauchi S."/>
            <person name="Viragh M."/>
            <person name="Kuo A."/>
            <person name="Thoen E."/>
            <person name="Andreopoulos B."/>
            <person name="Lu D."/>
            <person name="Skrede I."/>
            <person name="Drula E."/>
            <person name="Henrissat B."/>
            <person name="Morin E."/>
            <person name="Kohler A."/>
            <person name="Barry K."/>
            <person name="LaButti K."/>
            <person name="Morin E."/>
            <person name="Salamov A."/>
            <person name="Lipzen A."/>
            <person name="Mereny Z."/>
            <person name="Hegedus B."/>
            <person name="Baldrian P."/>
            <person name="Stursova M."/>
            <person name="Weitz H."/>
            <person name="Taylor A."/>
            <person name="Grigoriev I.V."/>
            <person name="Nagy L.G."/>
            <person name="Martin F."/>
            <person name="Kauserud H."/>
        </authorList>
    </citation>
    <scope>NUCLEOTIDE SEQUENCE</scope>
    <source>
        <strain evidence="4">CBHHK002</strain>
    </source>
</reference>
<feature type="transmembrane region" description="Helical" evidence="2">
    <location>
        <begin position="180"/>
        <end position="200"/>
    </location>
</feature>
<dbReference type="Proteomes" id="UP001218218">
    <property type="component" value="Unassembled WGS sequence"/>
</dbReference>
<dbReference type="InterPro" id="IPR045339">
    <property type="entry name" value="DUF6534"/>
</dbReference>
<name>A0AAD7A366_9AGAR</name>
<feature type="transmembrane region" description="Helical" evidence="2">
    <location>
        <begin position="12"/>
        <end position="34"/>
    </location>
</feature>
<keyword evidence="2" id="KW-0472">Membrane</keyword>
<feature type="region of interest" description="Disordered" evidence="1">
    <location>
        <begin position="233"/>
        <end position="265"/>
    </location>
</feature>
<evidence type="ECO:0000256" key="2">
    <source>
        <dbReference type="SAM" id="Phobius"/>
    </source>
</evidence>
<feature type="compositionally biased region" description="Polar residues" evidence="1">
    <location>
        <begin position="235"/>
        <end position="245"/>
    </location>
</feature>
<protein>
    <recommendedName>
        <fullName evidence="3">DUF6534 domain-containing protein</fullName>
    </recommendedName>
</protein>
<dbReference type="Pfam" id="PF20152">
    <property type="entry name" value="DUF6534"/>
    <property type="match status" value="1"/>
</dbReference>
<sequence length="321" mass="34976">MSFNADMVLGALLVGTWANSILYTIEIVQAAYYYRHFKQDIWMLKLLVSSAIAFDSVSMIANYTGVYLPDSLYVFTTGVVGALAQSFLAGRYWRLNKFITPTLFFFITVAIGGAFASGATLAIFPEYKDRKKVIIPATTWLITAAVTDISIAVALLLEFRKVKSSFKETKGLLNRLVTQTVQTGAAGATVALAILVAFLAKKESNISTGIGYCIGHVYCITMLANLNSRKAGKTWSGNDTSSGAITQLRDERGNQERGGGGDEYGGIHVHRTAVVHTDTPQEFNVGLFKTKRLPDDSPAVEMEMIVNDSASYSSKNKQDLC</sequence>
<evidence type="ECO:0000313" key="5">
    <source>
        <dbReference type="Proteomes" id="UP001218218"/>
    </source>
</evidence>
<feature type="transmembrane region" description="Helical" evidence="2">
    <location>
        <begin position="46"/>
        <end position="66"/>
    </location>
</feature>
<evidence type="ECO:0000259" key="3">
    <source>
        <dbReference type="Pfam" id="PF20152"/>
    </source>
</evidence>
<proteinExistence type="predicted"/>
<comment type="caution">
    <text evidence="4">The sequence shown here is derived from an EMBL/GenBank/DDBJ whole genome shotgun (WGS) entry which is preliminary data.</text>
</comment>
<dbReference type="AlphaFoldDB" id="A0AAD7A366"/>
<gene>
    <name evidence="4" type="ORF">DFH08DRAFT_1079972</name>
</gene>
<keyword evidence="2" id="KW-1133">Transmembrane helix</keyword>
<feature type="domain" description="DUF6534" evidence="3">
    <location>
        <begin position="144"/>
        <end position="230"/>
    </location>
</feature>
<evidence type="ECO:0000313" key="4">
    <source>
        <dbReference type="EMBL" id="KAJ7348585.1"/>
    </source>
</evidence>
<dbReference type="EMBL" id="JARIHO010000017">
    <property type="protein sequence ID" value="KAJ7348585.1"/>
    <property type="molecule type" value="Genomic_DNA"/>
</dbReference>
<feature type="transmembrane region" description="Helical" evidence="2">
    <location>
        <begin position="102"/>
        <end position="125"/>
    </location>
</feature>
<feature type="transmembrane region" description="Helical" evidence="2">
    <location>
        <begin position="206"/>
        <end position="226"/>
    </location>
</feature>
<accession>A0AAD7A366</accession>
<keyword evidence="5" id="KW-1185">Reference proteome</keyword>
<organism evidence="4 5">
    <name type="scientific">Mycena albidolilacea</name>
    <dbReference type="NCBI Taxonomy" id="1033008"/>
    <lineage>
        <taxon>Eukaryota</taxon>
        <taxon>Fungi</taxon>
        <taxon>Dikarya</taxon>
        <taxon>Basidiomycota</taxon>
        <taxon>Agaricomycotina</taxon>
        <taxon>Agaricomycetes</taxon>
        <taxon>Agaricomycetidae</taxon>
        <taxon>Agaricales</taxon>
        <taxon>Marasmiineae</taxon>
        <taxon>Mycenaceae</taxon>
        <taxon>Mycena</taxon>
    </lineage>
</organism>
<dbReference type="PANTHER" id="PTHR40465:SF1">
    <property type="entry name" value="DUF6534 DOMAIN-CONTAINING PROTEIN"/>
    <property type="match status" value="1"/>
</dbReference>